<feature type="chain" id="PRO_5036271995" description="UPAR/Ly6 domain-containing protein" evidence="3">
    <location>
        <begin position="20"/>
        <end position="126"/>
    </location>
</feature>
<keyword evidence="2" id="KW-0964">Secreted</keyword>
<dbReference type="InterPro" id="IPR045860">
    <property type="entry name" value="Snake_toxin-like_sf"/>
</dbReference>
<comment type="caution">
    <text evidence="4">The sequence shown here is derived from an EMBL/GenBank/DDBJ whole genome shotgun (WGS) entry which is preliminary data.</text>
</comment>
<dbReference type="PANTHER" id="PTHR20914:SF25">
    <property type="entry name" value="PHOSPHOLIPASE A2 INHIBITOR AND LY6_PLAUR DOMAIN-CONTAINING PROTEIN"/>
    <property type="match status" value="1"/>
</dbReference>
<protein>
    <recommendedName>
        <fullName evidence="6">UPAR/Ly6 domain-containing protein</fullName>
    </recommendedName>
</protein>
<dbReference type="CDD" id="cd00117">
    <property type="entry name" value="TFP"/>
    <property type="match status" value="1"/>
</dbReference>
<proteinExistence type="predicted"/>
<dbReference type="AlphaFoldDB" id="A0A8J6JYN6"/>
<feature type="signal peptide" evidence="3">
    <location>
        <begin position="1"/>
        <end position="19"/>
    </location>
</feature>
<dbReference type="GO" id="GO:0005576">
    <property type="term" value="C:extracellular region"/>
    <property type="evidence" value="ECO:0007669"/>
    <property type="project" value="UniProtKB-SubCell"/>
</dbReference>
<dbReference type="OrthoDB" id="9907776at2759"/>
<evidence type="ECO:0000256" key="3">
    <source>
        <dbReference type="SAM" id="SignalP"/>
    </source>
</evidence>
<sequence>MYLWGLFGFLLAFAASGDCLQCMTCSSASPDSCSTTRIENCPVGRVCASQYKILKTNTVIFQDYKRYCASQSECTLTGSFTYYSTSEKIATTCCFSDLCIPARPKVPSVNSEPNGLICPMCALPGD</sequence>
<keyword evidence="3" id="KW-0732">Signal</keyword>
<accession>A0A8J6JYN6</accession>
<dbReference type="PANTHER" id="PTHR20914">
    <property type="entry name" value="LY6/PLAUR DOMAIN-CONTAINING PROTEIN 8"/>
    <property type="match status" value="1"/>
</dbReference>
<evidence type="ECO:0000313" key="4">
    <source>
        <dbReference type="EMBL" id="KAG9468799.1"/>
    </source>
</evidence>
<keyword evidence="5" id="KW-1185">Reference proteome</keyword>
<name>A0A8J6JYN6_ELECQ</name>
<evidence type="ECO:0008006" key="6">
    <source>
        <dbReference type="Google" id="ProtNLM"/>
    </source>
</evidence>
<evidence type="ECO:0000256" key="1">
    <source>
        <dbReference type="ARBA" id="ARBA00004613"/>
    </source>
</evidence>
<dbReference type="EMBL" id="WNTK01000726">
    <property type="protein sequence ID" value="KAG9468799.1"/>
    <property type="molecule type" value="Genomic_DNA"/>
</dbReference>
<reference evidence="4" key="1">
    <citation type="thesis" date="2020" institute="ProQuest LLC" country="789 East Eisenhower Parkway, Ann Arbor, MI, USA">
        <title>Comparative Genomics and Chromosome Evolution.</title>
        <authorList>
            <person name="Mudd A.B."/>
        </authorList>
    </citation>
    <scope>NUCLEOTIDE SEQUENCE</scope>
    <source>
        <strain evidence="4">HN-11 Male</strain>
        <tissue evidence="4">Kidney and liver</tissue>
    </source>
</reference>
<dbReference type="InterPro" id="IPR050918">
    <property type="entry name" value="CNF-like_PLA2_Inhibitor"/>
</dbReference>
<gene>
    <name evidence="4" type="ORF">GDO78_021916</name>
</gene>
<dbReference type="Proteomes" id="UP000770717">
    <property type="component" value="Unassembled WGS sequence"/>
</dbReference>
<evidence type="ECO:0000313" key="5">
    <source>
        <dbReference type="Proteomes" id="UP000770717"/>
    </source>
</evidence>
<dbReference type="SUPFAM" id="SSF57302">
    <property type="entry name" value="Snake toxin-like"/>
    <property type="match status" value="1"/>
</dbReference>
<organism evidence="4 5">
    <name type="scientific">Eleutherodactylus coqui</name>
    <name type="common">Puerto Rican coqui</name>
    <dbReference type="NCBI Taxonomy" id="57060"/>
    <lineage>
        <taxon>Eukaryota</taxon>
        <taxon>Metazoa</taxon>
        <taxon>Chordata</taxon>
        <taxon>Craniata</taxon>
        <taxon>Vertebrata</taxon>
        <taxon>Euteleostomi</taxon>
        <taxon>Amphibia</taxon>
        <taxon>Batrachia</taxon>
        <taxon>Anura</taxon>
        <taxon>Neobatrachia</taxon>
        <taxon>Hyloidea</taxon>
        <taxon>Eleutherodactylidae</taxon>
        <taxon>Eleutherodactylinae</taxon>
        <taxon>Eleutherodactylus</taxon>
        <taxon>Eleutherodactylus</taxon>
    </lineage>
</organism>
<evidence type="ECO:0000256" key="2">
    <source>
        <dbReference type="ARBA" id="ARBA00022525"/>
    </source>
</evidence>
<comment type="subcellular location">
    <subcellularLocation>
        <location evidence="1">Secreted</location>
    </subcellularLocation>
</comment>
<dbReference type="Gene3D" id="2.10.60.10">
    <property type="entry name" value="CD59"/>
    <property type="match status" value="1"/>
</dbReference>
<dbReference type="EMBL" id="WNTK01000726">
    <property type="protein sequence ID" value="KAG9468800.1"/>
    <property type="molecule type" value="Genomic_DNA"/>
</dbReference>